<accession>A2E252</accession>
<dbReference type="GO" id="GO:0000981">
    <property type="term" value="F:DNA-binding transcription factor activity, RNA polymerase II-specific"/>
    <property type="evidence" value="ECO:0000318"/>
    <property type="project" value="GO_Central"/>
</dbReference>
<dbReference type="AlphaFoldDB" id="A2E252"/>
<dbReference type="GO" id="GO:0006355">
    <property type="term" value="P:regulation of DNA-templated transcription"/>
    <property type="evidence" value="ECO:0000318"/>
    <property type="project" value="GO_Central"/>
</dbReference>
<feature type="domain" description="HTH myb-type" evidence="4">
    <location>
        <begin position="8"/>
        <end position="62"/>
    </location>
</feature>
<dbReference type="SMART" id="SM00717">
    <property type="entry name" value="SANT"/>
    <property type="match status" value="2"/>
</dbReference>
<dbReference type="SMR" id="A2E252"/>
<dbReference type="RefSeq" id="XP_001325489.1">
    <property type="nucleotide sequence ID" value="XM_001325454.1"/>
</dbReference>
<gene>
    <name evidence="5" type="ORF">TVAG_464000</name>
</gene>
<evidence type="ECO:0000259" key="3">
    <source>
        <dbReference type="PROSITE" id="PS50090"/>
    </source>
</evidence>
<dbReference type="SUPFAM" id="SSF46689">
    <property type="entry name" value="Homeodomain-like"/>
    <property type="match status" value="1"/>
</dbReference>
<dbReference type="STRING" id="5722.A2E252"/>
<dbReference type="InterPro" id="IPR017930">
    <property type="entry name" value="Myb_dom"/>
</dbReference>
<dbReference type="VEuPathDB" id="TrichDB:TVAGG3_1048850"/>
<evidence type="ECO:0000256" key="2">
    <source>
        <dbReference type="ARBA" id="ARBA00023125"/>
    </source>
</evidence>
<name>A2E252_TRIV3</name>
<keyword evidence="1" id="KW-0677">Repeat</keyword>
<dbReference type="CDD" id="cd00167">
    <property type="entry name" value="SANT"/>
    <property type="match status" value="2"/>
</dbReference>
<dbReference type="FunFam" id="1.10.10.60:FF:000010">
    <property type="entry name" value="Transcriptional activator Myb isoform A"/>
    <property type="match status" value="1"/>
</dbReference>
<dbReference type="GO" id="GO:0000978">
    <property type="term" value="F:RNA polymerase II cis-regulatory region sequence-specific DNA binding"/>
    <property type="evidence" value="ECO:0000318"/>
    <property type="project" value="GO_Central"/>
</dbReference>
<feature type="domain" description="HTH myb-type" evidence="4">
    <location>
        <begin position="63"/>
        <end position="113"/>
    </location>
</feature>
<dbReference type="InParanoid" id="A2E252"/>
<evidence type="ECO:0000313" key="6">
    <source>
        <dbReference type="Proteomes" id="UP000001542"/>
    </source>
</evidence>
<dbReference type="KEGG" id="tva:4771242"/>
<dbReference type="Proteomes" id="UP000001542">
    <property type="component" value="Unassembled WGS sequence"/>
</dbReference>
<dbReference type="eggNOG" id="KOG0048">
    <property type="taxonomic scope" value="Eukaryota"/>
</dbReference>
<dbReference type="Gene3D" id="1.10.10.60">
    <property type="entry name" value="Homeodomain-like"/>
    <property type="match status" value="2"/>
</dbReference>
<feature type="domain" description="Myb-like" evidence="3">
    <location>
        <begin position="8"/>
        <end position="58"/>
    </location>
</feature>
<dbReference type="InterPro" id="IPR050560">
    <property type="entry name" value="MYB_TF"/>
</dbReference>
<feature type="domain" description="Myb-like" evidence="3">
    <location>
        <begin position="59"/>
        <end position="109"/>
    </location>
</feature>
<dbReference type="VEuPathDB" id="TrichDB:TVAG_464000"/>
<keyword evidence="2 5" id="KW-0238">DNA-binding</keyword>
<evidence type="ECO:0000259" key="4">
    <source>
        <dbReference type="PROSITE" id="PS51294"/>
    </source>
</evidence>
<dbReference type="PANTHER" id="PTHR45614">
    <property type="entry name" value="MYB PROTEIN-RELATED"/>
    <property type="match status" value="1"/>
</dbReference>
<reference evidence="5" key="2">
    <citation type="journal article" date="2007" name="Science">
        <title>Draft genome sequence of the sexually transmitted pathogen Trichomonas vaginalis.</title>
        <authorList>
            <person name="Carlton J.M."/>
            <person name="Hirt R.P."/>
            <person name="Silva J.C."/>
            <person name="Delcher A.L."/>
            <person name="Schatz M."/>
            <person name="Zhao Q."/>
            <person name="Wortman J.R."/>
            <person name="Bidwell S.L."/>
            <person name="Alsmark U.C.M."/>
            <person name="Besteiro S."/>
            <person name="Sicheritz-Ponten T."/>
            <person name="Noel C.J."/>
            <person name="Dacks J.B."/>
            <person name="Foster P.G."/>
            <person name="Simillion C."/>
            <person name="Van de Peer Y."/>
            <person name="Miranda-Saavedra D."/>
            <person name="Barton G.J."/>
            <person name="Westrop G.D."/>
            <person name="Mueller S."/>
            <person name="Dessi D."/>
            <person name="Fiori P.L."/>
            <person name="Ren Q."/>
            <person name="Paulsen I."/>
            <person name="Zhang H."/>
            <person name="Bastida-Corcuera F.D."/>
            <person name="Simoes-Barbosa A."/>
            <person name="Brown M.T."/>
            <person name="Hayes R.D."/>
            <person name="Mukherjee M."/>
            <person name="Okumura C.Y."/>
            <person name="Schneider R."/>
            <person name="Smith A.J."/>
            <person name="Vanacova S."/>
            <person name="Villalvazo M."/>
            <person name="Haas B.J."/>
            <person name="Pertea M."/>
            <person name="Feldblyum T.V."/>
            <person name="Utterback T.R."/>
            <person name="Shu C.L."/>
            <person name="Osoegawa K."/>
            <person name="de Jong P.J."/>
            <person name="Hrdy I."/>
            <person name="Horvathova L."/>
            <person name="Zubacova Z."/>
            <person name="Dolezal P."/>
            <person name="Malik S.B."/>
            <person name="Logsdon J.M. Jr."/>
            <person name="Henze K."/>
            <person name="Gupta A."/>
            <person name="Wang C.C."/>
            <person name="Dunne R.L."/>
            <person name="Upcroft J.A."/>
            <person name="Upcroft P."/>
            <person name="White O."/>
            <person name="Salzberg S.L."/>
            <person name="Tang P."/>
            <person name="Chiu C.-H."/>
            <person name="Lee Y.-S."/>
            <person name="Embley T.M."/>
            <person name="Coombs G.H."/>
            <person name="Mottram J.C."/>
            <person name="Tachezy J."/>
            <person name="Fraser-Liggett C.M."/>
            <person name="Johnson P.J."/>
        </authorList>
    </citation>
    <scope>NUCLEOTIDE SEQUENCE [LARGE SCALE GENOMIC DNA]</scope>
    <source>
        <strain evidence="5">G3</strain>
    </source>
</reference>
<dbReference type="GO" id="GO:0005634">
    <property type="term" value="C:nucleus"/>
    <property type="evidence" value="ECO:0000318"/>
    <property type="project" value="GO_Central"/>
</dbReference>
<dbReference type="InterPro" id="IPR001005">
    <property type="entry name" value="SANT/Myb"/>
</dbReference>
<dbReference type="EMBL" id="DS113288">
    <property type="protein sequence ID" value="EAY13266.1"/>
    <property type="molecule type" value="Genomic_DNA"/>
</dbReference>
<evidence type="ECO:0000313" key="5">
    <source>
        <dbReference type="EMBL" id="EAY13266.1"/>
    </source>
</evidence>
<dbReference type="OrthoDB" id="2143914at2759"/>
<dbReference type="PROSITE" id="PS51294">
    <property type="entry name" value="HTH_MYB"/>
    <property type="match status" value="2"/>
</dbReference>
<organism evidence="5 6">
    <name type="scientific">Trichomonas vaginalis (strain ATCC PRA-98 / G3)</name>
    <dbReference type="NCBI Taxonomy" id="412133"/>
    <lineage>
        <taxon>Eukaryota</taxon>
        <taxon>Metamonada</taxon>
        <taxon>Parabasalia</taxon>
        <taxon>Trichomonadida</taxon>
        <taxon>Trichomonadidae</taxon>
        <taxon>Trichomonas</taxon>
    </lineage>
</organism>
<dbReference type="PROSITE" id="PS50090">
    <property type="entry name" value="MYB_LIKE"/>
    <property type="match status" value="2"/>
</dbReference>
<proteinExistence type="predicted"/>
<protein>
    <submittedName>
        <fullName evidence="5">Myb-like DNA-binding domain containing protein</fullName>
    </submittedName>
</protein>
<evidence type="ECO:0000256" key="1">
    <source>
        <dbReference type="ARBA" id="ARBA00022737"/>
    </source>
</evidence>
<dbReference type="InterPro" id="IPR009057">
    <property type="entry name" value="Homeodomain-like_sf"/>
</dbReference>
<keyword evidence="6" id="KW-1185">Reference proteome</keyword>
<reference evidence="5" key="1">
    <citation type="submission" date="2006-10" db="EMBL/GenBank/DDBJ databases">
        <authorList>
            <person name="Amadeo P."/>
            <person name="Zhao Q."/>
            <person name="Wortman J."/>
            <person name="Fraser-Liggett C."/>
            <person name="Carlton J."/>
        </authorList>
    </citation>
    <scope>NUCLEOTIDE SEQUENCE</scope>
    <source>
        <strain evidence="5">G3</strain>
    </source>
</reference>
<dbReference type="PANTHER" id="PTHR45614:SF253">
    <property type="entry name" value="CHROMOSOME UNDETERMINED SCAFFOLD_38, WHOLE GENOME SHOTGUN SEQUENCE"/>
    <property type="match status" value="1"/>
</dbReference>
<sequence>MYFEVMNQQKRKKRIFTKEEDDLILNYVNKYGQNWREIAGMLQGRTEKQCRERYRTYLNPSIRKDPWTPEEDNLLIQLYNTYGPKWAELAKHFQGRSDNMLKNRFNYHIIKRPRHSKNIYPKKVIQENVPSETSAVSSPVNQEPVETGISIDFEDLDSLIDFEQSIFEI</sequence>
<dbReference type="Pfam" id="PF13921">
    <property type="entry name" value="Myb_DNA-bind_6"/>
    <property type="match status" value="1"/>
</dbReference>